<name>A0A2H1YJZ1_9FLAO</name>
<dbReference type="Proteomes" id="UP000234211">
    <property type="component" value="Unassembled WGS sequence"/>
</dbReference>
<keyword evidence="2" id="KW-0269">Exonuclease</keyword>
<dbReference type="Pfam" id="PF11306">
    <property type="entry name" value="DUF3108"/>
    <property type="match status" value="1"/>
</dbReference>
<dbReference type="RefSeq" id="WP_101918445.1">
    <property type="nucleotide sequence ID" value="NZ_JAFMUR010000002.1"/>
</dbReference>
<dbReference type="AlphaFoldDB" id="A0A2H1YJZ1"/>
<dbReference type="InterPro" id="IPR021457">
    <property type="entry name" value="DUF3108"/>
</dbReference>
<keyword evidence="2" id="KW-0378">Hydrolase</keyword>
<keyword evidence="3" id="KW-1185">Reference proteome</keyword>
<evidence type="ECO:0000256" key="1">
    <source>
        <dbReference type="SAM" id="SignalP"/>
    </source>
</evidence>
<proteinExistence type="predicted"/>
<dbReference type="GeneID" id="86943129"/>
<sequence length="264" mass="30694">MKKNIIFICLLFCSLLIFSQKNQENQQKTPAFKHGEWLKFKMSYSGFLKAGNATLSLHEKTIQNKPVFHAIGKGWTTGMIKWFFKVEDKYQSYFDKKSGKPYLFKRKINEGGHQKNKQISFNQQKNTAHIQDFIKQKDTIIPAVNVQDMISSFYFLRSYNTKNMKKGEEIEIDMFFDNKSYPFKLRFLGNEIVKTKFGKIKTQKFRPIVQAGRVFKAQESVTIWITADKNKIPVKINASLSVGSLRAELDQYKGLANPFDLVLN</sequence>
<keyword evidence="2" id="KW-0540">Nuclease</keyword>
<organism evidence="2 3">
    <name type="scientific">Tenacibaculum piscium</name>
    <dbReference type="NCBI Taxonomy" id="1458515"/>
    <lineage>
        <taxon>Bacteria</taxon>
        <taxon>Pseudomonadati</taxon>
        <taxon>Bacteroidota</taxon>
        <taxon>Flavobacteriia</taxon>
        <taxon>Flavobacteriales</taxon>
        <taxon>Flavobacteriaceae</taxon>
        <taxon>Tenacibaculum</taxon>
    </lineage>
</organism>
<protein>
    <submittedName>
        <fullName evidence="2">ATP-dependent exonuclease</fullName>
    </submittedName>
</protein>
<accession>A0A2H1YJZ1</accession>
<gene>
    <name evidence="2" type="ORF">TNO020_70127</name>
</gene>
<evidence type="ECO:0000313" key="3">
    <source>
        <dbReference type="Proteomes" id="UP000234211"/>
    </source>
</evidence>
<dbReference type="GO" id="GO:0004527">
    <property type="term" value="F:exonuclease activity"/>
    <property type="evidence" value="ECO:0007669"/>
    <property type="project" value="UniProtKB-KW"/>
</dbReference>
<dbReference type="EMBL" id="OENF01000042">
    <property type="protein sequence ID" value="SOS75819.1"/>
    <property type="molecule type" value="Genomic_DNA"/>
</dbReference>
<reference evidence="3" key="1">
    <citation type="submission" date="2017-11" db="EMBL/GenBank/DDBJ databases">
        <authorList>
            <person name="Duchaud E."/>
        </authorList>
    </citation>
    <scope>NUCLEOTIDE SEQUENCE [LARGE SCALE GENOMIC DNA]</scope>
    <source>
        <strain evidence="3">Tenacibaculum sp. TNO020</strain>
    </source>
</reference>
<dbReference type="OrthoDB" id="9808473at2"/>
<feature type="signal peptide" evidence="1">
    <location>
        <begin position="1"/>
        <end position="19"/>
    </location>
</feature>
<feature type="chain" id="PRO_5013561049" evidence="1">
    <location>
        <begin position="20"/>
        <end position="264"/>
    </location>
</feature>
<evidence type="ECO:0000313" key="2">
    <source>
        <dbReference type="EMBL" id="SOS75819.1"/>
    </source>
</evidence>
<keyword evidence="1" id="KW-0732">Signal</keyword>